<dbReference type="PROSITE" id="PS50949">
    <property type="entry name" value="HTH_GNTR"/>
    <property type="match status" value="1"/>
</dbReference>
<dbReference type="EMBL" id="JNBQ01000008">
    <property type="protein sequence ID" value="KLN34894.1"/>
    <property type="molecule type" value="Genomic_DNA"/>
</dbReference>
<protein>
    <submittedName>
        <fullName evidence="5">GntR family transcriptional regulator</fullName>
    </submittedName>
</protein>
<name>A0A0H2KSQ9_9MICO</name>
<feature type="domain" description="HTH gntR-type" evidence="4">
    <location>
        <begin position="11"/>
        <end position="79"/>
    </location>
</feature>
<accession>A0A0H2KSQ9</accession>
<evidence type="ECO:0000313" key="5">
    <source>
        <dbReference type="EMBL" id="KLN34894.1"/>
    </source>
</evidence>
<comment type="caution">
    <text evidence="5">The sequence shown here is derived from an EMBL/GenBank/DDBJ whole genome shotgun (WGS) entry which is preliminary data.</text>
</comment>
<dbReference type="PATRIC" id="fig|264251.5.peg.1891"/>
<organism evidence="5 6">
    <name type="scientific">Cellulosimicrobium funkei</name>
    <dbReference type="NCBI Taxonomy" id="264251"/>
    <lineage>
        <taxon>Bacteria</taxon>
        <taxon>Bacillati</taxon>
        <taxon>Actinomycetota</taxon>
        <taxon>Actinomycetes</taxon>
        <taxon>Micrococcales</taxon>
        <taxon>Promicromonosporaceae</taxon>
        <taxon>Cellulosimicrobium</taxon>
    </lineage>
</organism>
<keyword evidence="6" id="KW-1185">Reference proteome</keyword>
<reference evidence="5 6" key="1">
    <citation type="submission" date="2014-05" db="EMBL/GenBank/DDBJ databases">
        <title>Cellulosimicrobium funkei U11 genome.</title>
        <authorList>
            <person name="Hu C."/>
            <person name="Gong Y."/>
            <person name="Wan W."/>
            <person name="Jiang M."/>
        </authorList>
    </citation>
    <scope>NUCLEOTIDE SEQUENCE [LARGE SCALE GENOMIC DNA]</scope>
    <source>
        <strain evidence="5 6">U11</strain>
    </source>
</reference>
<dbReference type="GO" id="GO:0003700">
    <property type="term" value="F:DNA-binding transcription factor activity"/>
    <property type="evidence" value="ECO:0007669"/>
    <property type="project" value="InterPro"/>
</dbReference>
<dbReference type="Gene3D" id="1.10.10.10">
    <property type="entry name" value="Winged helix-like DNA-binding domain superfamily/Winged helix DNA-binding domain"/>
    <property type="match status" value="1"/>
</dbReference>
<gene>
    <name evidence="5" type="ORF">FB00_09305</name>
</gene>
<dbReference type="InterPro" id="IPR000524">
    <property type="entry name" value="Tscrpt_reg_HTH_GntR"/>
</dbReference>
<dbReference type="SUPFAM" id="SSF46785">
    <property type="entry name" value="Winged helix' DNA-binding domain"/>
    <property type="match status" value="1"/>
</dbReference>
<keyword evidence="2" id="KW-0238">DNA-binding</keyword>
<dbReference type="InterPro" id="IPR036388">
    <property type="entry name" value="WH-like_DNA-bd_sf"/>
</dbReference>
<sequence>MMFRIDPQADEPLFAQLVAQVRLGVVRGRLAPGERLPAARELAEALDVNVHTVLRAYQALRDEGLVDLRRGRGAVVTAPAAVDLASLRAAVDRVADEARALALPPETVLTLVKEALR</sequence>
<proteinExistence type="predicted"/>
<dbReference type="RefSeq" id="WP_047232609.1">
    <property type="nucleotide sequence ID" value="NZ_JNBQ01000008.1"/>
</dbReference>
<evidence type="ECO:0000259" key="4">
    <source>
        <dbReference type="PROSITE" id="PS50949"/>
    </source>
</evidence>
<dbReference type="PANTHER" id="PTHR38445">
    <property type="entry name" value="HTH-TYPE TRANSCRIPTIONAL REPRESSOR YTRA"/>
    <property type="match status" value="1"/>
</dbReference>
<dbReference type="AlphaFoldDB" id="A0A0H2KSQ9"/>
<dbReference type="Pfam" id="PF00392">
    <property type="entry name" value="GntR"/>
    <property type="match status" value="1"/>
</dbReference>
<dbReference type="GO" id="GO:0003677">
    <property type="term" value="F:DNA binding"/>
    <property type="evidence" value="ECO:0007669"/>
    <property type="project" value="UniProtKB-KW"/>
</dbReference>
<evidence type="ECO:0000313" key="6">
    <source>
        <dbReference type="Proteomes" id="UP000035265"/>
    </source>
</evidence>
<dbReference type="InterPro" id="IPR036390">
    <property type="entry name" value="WH_DNA-bd_sf"/>
</dbReference>
<evidence type="ECO:0000256" key="1">
    <source>
        <dbReference type="ARBA" id="ARBA00023015"/>
    </source>
</evidence>
<dbReference type="STRING" id="264251.FB00_09305"/>
<dbReference type="SMART" id="SM00345">
    <property type="entry name" value="HTH_GNTR"/>
    <property type="match status" value="1"/>
</dbReference>
<evidence type="ECO:0000256" key="2">
    <source>
        <dbReference type="ARBA" id="ARBA00023125"/>
    </source>
</evidence>
<dbReference type="Proteomes" id="UP000035265">
    <property type="component" value="Unassembled WGS sequence"/>
</dbReference>
<dbReference type="PANTHER" id="PTHR38445:SF7">
    <property type="entry name" value="GNTR-FAMILY TRANSCRIPTIONAL REGULATOR"/>
    <property type="match status" value="1"/>
</dbReference>
<keyword evidence="3" id="KW-0804">Transcription</keyword>
<dbReference type="CDD" id="cd07377">
    <property type="entry name" value="WHTH_GntR"/>
    <property type="match status" value="1"/>
</dbReference>
<keyword evidence="1" id="KW-0805">Transcription regulation</keyword>
<evidence type="ECO:0000256" key="3">
    <source>
        <dbReference type="ARBA" id="ARBA00023163"/>
    </source>
</evidence>